<keyword evidence="15" id="KW-0675">Receptor</keyword>
<dbReference type="Gene3D" id="2.40.170.20">
    <property type="entry name" value="TonB-dependent receptor, beta-barrel domain"/>
    <property type="match status" value="1"/>
</dbReference>
<keyword evidence="7" id="KW-0408">Iron</keyword>
<dbReference type="InterPro" id="IPR036942">
    <property type="entry name" value="Beta-barrel_TonB_sf"/>
</dbReference>
<gene>
    <name evidence="15" type="ORF">GWA01_24360</name>
</gene>
<evidence type="ECO:0000256" key="9">
    <source>
        <dbReference type="ARBA" id="ARBA00023077"/>
    </source>
</evidence>
<evidence type="ECO:0000256" key="7">
    <source>
        <dbReference type="ARBA" id="ARBA00023004"/>
    </source>
</evidence>
<evidence type="ECO:0000313" key="16">
    <source>
        <dbReference type="Proteomes" id="UP000321230"/>
    </source>
</evidence>
<keyword evidence="3" id="KW-1134">Transmembrane beta strand</keyword>
<organism evidence="15 16">
    <name type="scientific">Gluconobacter wancherniae NBRC 103581</name>
    <dbReference type="NCBI Taxonomy" id="656744"/>
    <lineage>
        <taxon>Bacteria</taxon>
        <taxon>Pseudomonadati</taxon>
        <taxon>Pseudomonadota</taxon>
        <taxon>Alphaproteobacteria</taxon>
        <taxon>Acetobacterales</taxon>
        <taxon>Acetobacteraceae</taxon>
        <taxon>Gluconobacter</taxon>
    </lineage>
</organism>
<proteinExistence type="inferred from homology"/>
<evidence type="ECO:0000256" key="8">
    <source>
        <dbReference type="ARBA" id="ARBA00023065"/>
    </source>
</evidence>
<dbReference type="AlphaFoldDB" id="A0A511B2L9"/>
<evidence type="ECO:0000256" key="1">
    <source>
        <dbReference type="ARBA" id="ARBA00004571"/>
    </source>
</evidence>
<evidence type="ECO:0000259" key="13">
    <source>
        <dbReference type="Pfam" id="PF00593"/>
    </source>
</evidence>
<dbReference type="InterPro" id="IPR000531">
    <property type="entry name" value="Beta-barrel_TonB"/>
</dbReference>
<evidence type="ECO:0000256" key="2">
    <source>
        <dbReference type="ARBA" id="ARBA00022448"/>
    </source>
</evidence>
<evidence type="ECO:0000256" key="10">
    <source>
        <dbReference type="ARBA" id="ARBA00023136"/>
    </source>
</evidence>
<evidence type="ECO:0000313" key="15">
    <source>
        <dbReference type="EMBL" id="GEK94666.1"/>
    </source>
</evidence>
<evidence type="ECO:0000256" key="4">
    <source>
        <dbReference type="ARBA" id="ARBA00022496"/>
    </source>
</evidence>
<keyword evidence="8" id="KW-0406">Ion transport</keyword>
<dbReference type="EMBL" id="BJUZ01000004">
    <property type="protein sequence ID" value="GEK94666.1"/>
    <property type="molecule type" value="Genomic_DNA"/>
</dbReference>
<dbReference type="PANTHER" id="PTHR32552:SF89">
    <property type="entry name" value="CATECHOLATE SIDEROPHORE RECEPTOR FIU"/>
    <property type="match status" value="1"/>
</dbReference>
<evidence type="ECO:0000256" key="11">
    <source>
        <dbReference type="ARBA" id="ARBA00023237"/>
    </source>
</evidence>
<keyword evidence="11" id="KW-0998">Cell outer membrane</keyword>
<dbReference type="Proteomes" id="UP000321230">
    <property type="component" value="Unassembled WGS sequence"/>
</dbReference>
<keyword evidence="5" id="KW-0812">Transmembrane</keyword>
<dbReference type="Pfam" id="PF07715">
    <property type="entry name" value="Plug"/>
    <property type="match status" value="1"/>
</dbReference>
<comment type="subcellular location">
    <subcellularLocation>
        <location evidence="1">Cell outer membrane</location>
        <topology evidence="1">Multi-pass membrane protein</topology>
    </subcellularLocation>
</comment>
<dbReference type="SUPFAM" id="SSF56935">
    <property type="entry name" value="Porins"/>
    <property type="match status" value="1"/>
</dbReference>
<comment type="similarity">
    <text evidence="12">Belongs to the TonB-dependent receptor family.</text>
</comment>
<evidence type="ECO:0000256" key="5">
    <source>
        <dbReference type="ARBA" id="ARBA00022692"/>
    </source>
</evidence>
<dbReference type="GO" id="GO:0009279">
    <property type="term" value="C:cell outer membrane"/>
    <property type="evidence" value="ECO:0007669"/>
    <property type="project" value="UniProtKB-SubCell"/>
</dbReference>
<dbReference type="InterPro" id="IPR012910">
    <property type="entry name" value="Plug_dom"/>
</dbReference>
<keyword evidence="10 12" id="KW-0472">Membrane</keyword>
<reference evidence="15 16" key="1">
    <citation type="submission" date="2019-07" db="EMBL/GenBank/DDBJ databases">
        <title>Whole genome shotgun sequence of Gluconobacter wancherniae NBRC 103581.</title>
        <authorList>
            <person name="Hosoyama A."/>
            <person name="Uohara A."/>
            <person name="Ohji S."/>
            <person name="Ichikawa N."/>
        </authorList>
    </citation>
    <scope>NUCLEOTIDE SEQUENCE [LARGE SCALE GENOMIC DNA]</scope>
    <source>
        <strain evidence="15 16">NBRC 103581</strain>
    </source>
</reference>
<dbReference type="PANTHER" id="PTHR32552">
    <property type="entry name" value="FERRICHROME IRON RECEPTOR-RELATED"/>
    <property type="match status" value="1"/>
</dbReference>
<evidence type="ECO:0000256" key="12">
    <source>
        <dbReference type="RuleBase" id="RU003357"/>
    </source>
</evidence>
<keyword evidence="2" id="KW-0813">Transport</keyword>
<evidence type="ECO:0000259" key="14">
    <source>
        <dbReference type="Pfam" id="PF07715"/>
    </source>
</evidence>
<dbReference type="GO" id="GO:0015344">
    <property type="term" value="F:siderophore uptake transmembrane transporter activity"/>
    <property type="evidence" value="ECO:0007669"/>
    <property type="project" value="TreeGrafter"/>
</dbReference>
<keyword evidence="9 12" id="KW-0798">TonB box</keyword>
<sequence>MDRQSPTSTAYQLAAMLPGANVATSDPFGFSPSTNLTVRGLNNDAIGYVLEGMPLNDIAYYSGYPSQFADSENYQEIALAQGSADLDSPVLNAAGGLMRLTFLDPSRKAGGYASVSYGSYNTNREFIRLESGEIGHSGVRAFVSYSHGATDNWRGPGRDGRHHIDFKILKEWGSGNRVSLLGTWNSTITSYYPQATLQSWRQDGVRGSNNLAATYDVNNANGGTDYWRLWRAPERTLYAGAPIHLRLTENLSLDTTPYAQFAYGNVPGGSTLSESGLYSGTQALSDVLSLPSAQDGTAVVRANYTQRSYRSGFTSALHYKVGWNDFVAGYWYDYSDDNEQQPFTSVAVDGASADIWATRNSATIHLSDGQQLLGGSNHTISQTSALYVGDHISLFRDRLAIDLGFKEVMMSRNGTNALPGPQYHVNTNSAVPLPRLGLRWRFTDQDQIFLNATTNFRAPDVTAFYNTYDPSSGALEVAGTGNTRNEYSIAEEIGYRRNGRWIVGSVTLFNYNFTNRQISTLVSQNGALISSTINAGGQTSRGVDVEIGTRPWHHFSPYFSGEYLHATIDNDIASNGDLLPTRGKIAVRSPALQASAGLTYDDGHIFGTATLHYTGHQFATFMNDERISDHTTGDLALGYRFADISRLQHPTLRMNFINITNEHYLSGVAATTLNAKETTGRYGTTIEGSAPSYYIGGGFAALFTASTGF</sequence>
<dbReference type="Pfam" id="PF00593">
    <property type="entry name" value="TonB_dep_Rec_b-barrel"/>
    <property type="match status" value="1"/>
</dbReference>
<dbReference type="InterPro" id="IPR039426">
    <property type="entry name" value="TonB-dep_rcpt-like"/>
</dbReference>
<evidence type="ECO:0000256" key="3">
    <source>
        <dbReference type="ARBA" id="ARBA00022452"/>
    </source>
</evidence>
<evidence type="ECO:0000256" key="6">
    <source>
        <dbReference type="ARBA" id="ARBA00022729"/>
    </source>
</evidence>
<comment type="caution">
    <text evidence="15">The sequence shown here is derived from an EMBL/GenBank/DDBJ whole genome shotgun (WGS) entry which is preliminary data.</text>
</comment>
<keyword evidence="16" id="KW-1185">Reference proteome</keyword>
<keyword evidence="6" id="KW-0732">Signal</keyword>
<accession>A0A511B2L9</accession>
<name>A0A511B2L9_9PROT</name>
<feature type="domain" description="TonB-dependent receptor-like beta-barrel" evidence="13">
    <location>
        <begin position="189"/>
        <end position="659"/>
    </location>
</feature>
<protein>
    <submittedName>
        <fullName evidence="15">TonB-dependent receptor</fullName>
    </submittedName>
</protein>
<keyword evidence="4" id="KW-0410">Iron transport</keyword>
<feature type="domain" description="TonB-dependent receptor plug" evidence="14">
    <location>
        <begin position="3"/>
        <end position="87"/>
    </location>
</feature>